<keyword evidence="3" id="KW-1185">Reference proteome</keyword>
<accession>A0A160F572</accession>
<sequence length="148" mass="16632">MSASETKKEKKVSQKIFFKFISCMLYIDAIWNFNVFIFYGVGIFRLFGSLSRECVTQESLWLVSDSRKNKLNSLVIIGKIESNTIFGERGKIGGNLADHLPLFAAFIKSSTNAAFAIIALLSCLPKFYASVKCLKTLPSLLYKTGFFE</sequence>
<keyword evidence="1" id="KW-0812">Transmembrane</keyword>
<dbReference type="Proteomes" id="UP000076865">
    <property type="component" value="Chromosome"/>
</dbReference>
<gene>
    <name evidence="2" type="ORF">GFC30_1218</name>
</gene>
<proteinExistence type="predicted"/>
<organism evidence="2 3">
    <name type="scientific">Anoxybacteroides amylolyticum</name>
    <dbReference type="NCBI Taxonomy" id="294699"/>
    <lineage>
        <taxon>Bacteria</taxon>
        <taxon>Bacillati</taxon>
        <taxon>Bacillota</taxon>
        <taxon>Bacilli</taxon>
        <taxon>Bacillales</taxon>
        <taxon>Anoxybacillaceae</taxon>
        <taxon>Anoxybacteroides</taxon>
    </lineage>
</organism>
<keyword evidence="1" id="KW-1133">Transmembrane helix</keyword>
<name>A0A160F572_9BACL</name>
<keyword evidence="1" id="KW-0472">Membrane</keyword>
<feature type="transmembrane region" description="Helical" evidence="1">
    <location>
        <begin position="102"/>
        <end position="124"/>
    </location>
</feature>
<evidence type="ECO:0000313" key="2">
    <source>
        <dbReference type="EMBL" id="ANB61639.1"/>
    </source>
</evidence>
<protein>
    <submittedName>
        <fullName evidence="2">Uncharacterized protein</fullName>
    </submittedName>
</protein>
<dbReference type="KEGG" id="aamy:GFC30_1218"/>
<feature type="transmembrane region" description="Helical" evidence="1">
    <location>
        <begin position="20"/>
        <end position="41"/>
    </location>
</feature>
<evidence type="ECO:0000313" key="3">
    <source>
        <dbReference type="Proteomes" id="UP000076865"/>
    </source>
</evidence>
<dbReference type="EMBL" id="CP015438">
    <property type="protein sequence ID" value="ANB61639.1"/>
    <property type="molecule type" value="Genomic_DNA"/>
</dbReference>
<dbReference type="AlphaFoldDB" id="A0A160F572"/>
<reference evidence="2 3" key="1">
    <citation type="journal article" date="2006" name="Syst. Appl. Microbiol.">
        <title>Anoxybacillus amylolyticus sp. nov., a thermophilic amylase producing bacterium isolated from Mount Rittmann (Antarctica).</title>
        <authorList>
            <person name="Poli A."/>
            <person name="Esposito E."/>
            <person name="Lama L."/>
            <person name="Orlando P."/>
            <person name="Nicolaus G."/>
            <person name="de Appolonia F."/>
            <person name="Gambacorta A."/>
            <person name="Nicolaus B."/>
        </authorList>
    </citation>
    <scope>NUCLEOTIDE SEQUENCE [LARGE SCALE GENOMIC DNA]</scope>
    <source>
        <strain evidence="2 3">DSM 15939</strain>
    </source>
</reference>
<evidence type="ECO:0000256" key="1">
    <source>
        <dbReference type="SAM" id="Phobius"/>
    </source>
</evidence>